<dbReference type="Proteomes" id="UP000182800">
    <property type="component" value="Unassembled WGS sequence"/>
</dbReference>
<dbReference type="Proteomes" id="UP000050497">
    <property type="component" value="Unassembled WGS sequence"/>
</dbReference>
<name>A0A0P8A1F6_9HYPH</name>
<dbReference type="AlphaFoldDB" id="A0A0P8A1F6"/>
<dbReference type="OrthoDB" id="9796786at2"/>
<protein>
    <submittedName>
        <fullName evidence="3">HTH-type transcriptional regulator / antitoxin HigA</fullName>
    </submittedName>
</protein>
<gene>
    <name evidence="3" type="ORF">GA0071312_2725</name>
    <name evidence="2" type="ORF">HLUCCO17_07555</name>
</gene>
<comment type="caution">
    <text evidence="2">The sequence shown here is derived from an EMBL/GenBank/DDBJ whole genome shotgun (WGS) entry which is preliminary data.</text>
</comment>
<dbReference type="EMBL" id="FMBM01000002">
    <property type="protein sequence ID" value="SCC81763.1"/>
    <property type="molecule type" value="Genomic_DNA"/>
</dbReference>
<dbReference type="EMBL" id="LJSX01000009">
    <property type="protein sequence ID" value="KPQ11231.1"/>
    <property type="molecule type" value="Genomic_DNA"/>
</dbReference>
<organism evidence="2 4">
    <name type="scientific">Saliniramus fredricksonii</name>
    <dbReference type="NCBI Taxonomy" id="1653334"/>
    <lineage>
        <taxon>Bacteria</taxon>
        <taxon>Pseudomonadati</taxon>
        <taxon>Pseudomonadota</taxon>
        <taxon>Alphaproteobacteria</taxon>
        <taxon>Hyphomicrobiales</taxon>
        <taxon>Salinarimonadaceae</taxon>
        <taxon>Saliniramus</taxon>
    </lineage>
</organism>
<accession>A0A0P8A1F6</accession>
<dbReference type="RefSeq" id="WP_074445396.1">
    <property type="nucleotide sequence ID" value="NZ_FMBM01000002.1"/>
</dbReference>
<evidence type="ECO:0000313" key="2">
    <source>
        <dbReference type="EMBL" id="KPQ11231.1"/>
    </source>
</evidence>
<dbReference type="STRING" id="1653334.GA0071312_2725"/>
<feature type="region of interest" description="Disordered" evidence="1">
    <location>
        <begin position="50"/>
        <end position="70"/>
    </location>
</feature>
<proteinExistence type="predicted"/>
<keyword evidence="5" id="KW-1185">Reference proteome</keyword>
<reference evidence="2 4" key="1">
    <citation type="submission" date="2015-09" db="EMBL/GenBank/DDBJ databases">
        <title>Identification and resolution of microdiversity through metagenomic sequencing of parallel consortia.</title>
        <authorList>
            <person name="Nelson W.C."/>
            <person name="Romine M.F."/>
            <person name="Lindemann S.R."/>
        </authorList>
    </citation>
    <scope>NUCLEOTIDE SEQUENCE [LARGE SCALE GENOMIC DNA]</scope>
    <source>
        <strain evidence="2">HL-109</strain>
    </source>
</reference>
<reference evidence="3 5" key="2">
    <citation type="submission" date="2016-08" db="EMBL/GenBank/DDBJ databases">
        <authorList>
            <person name="Varghese N."/>
            <person name="Submissions Spin"/>
        </authorList>
    </citation>
    <scope>NUCLEOTIDE SEQUENCE [LARGE SCALE GENOMIC DNA]</scope>
    <source>
        <strain evidence="3 5">HL-109</strain>
    </source>
</reference>
<evidence type="ECO:0000313" key="5">
    <source>
        <dbReference type="Proteomes" id="UP000182800"/>
    </source>
</evidence>
<evidence type="ECO:0000256" key="1">
    <source>
        <dbReference type="SAM" id="MobiDB-lite"/>
    </source>
</evidence>
<sequence length="70" mass="7984">MDVKPIRNHADLERALTEVEQYFDNPPARGTPAADRFDVLTDLIEAHESKHYPINAPDPRIHGHARIQTD</sequence>
<evidence type="ECO:0000313" key="4">
    <source>
        <dbReference type="Proteomes" id="UP000050497"/>
    </source>
</evidence>
<evidence type="ECO:0000313" key="3">
    <source>
        <dbReference type="EMBL" id="SCC81763.1"/>
    </source>
</evidence>